<feature type="domain" description="Tr-type G" evidence="7">
    <location>
        <begin position="15"/>
        <end position="227"/>
    </location>
</feature>
<dbReference type="InterPro" id="IPR011779">
    <property type="entry name" value="SO4_adenylTrfase_lsu"/>
</dbReference>
<dbReference type="InterPro" id="IPR009001">
    <property type="entry name" value="Transl_elong_EF1A/Init_IF2_C"/>
</dbReference>
<dbReference type="InterPro" id="IPR031157">
    <property type="entry name" value="G_TR_CS"/>
</dbReference>
<evidence type="ECO:0000313" key="9">
    <source>
        <dbReference type="Proteomes" id="UP000782312"/>
    </source>
</evidence>
<dbReference type="InterPro" id="IPR027417">
    <property type="entry name" value="P-loop_NTPase"/>
</dbReference>
<dbReference type="Pfam" id="PF22594">
    <property type="entry name" value="GTP-eEF1A_C"/>
    <property type="match status" value="1"/>
</dbReference>
<dbReference type="PROSITE" id="PS51722">
    <property type="entry name" value="G_TR_2"/>
    <property type="match status" value="1"/>
</dbReference>
<evidence type="ECO:0000256" key="4">
    <source>
        <dbReference type="ARBA" id="ARBA00022741"/>
    </source>
</evidence>
<protein>
    <recommendedName>
        <fullName evidence="1">sulfate adenylyltransferase</fullName>
        <ecNumber evidence="1">2.7.7.4</ecNumber>
    </recommendedName>
</protein>
<evidence type="ECO:0000256" key="3">
    <source>
        <dbReference type="ARBA" id="ARBA00022695"/>
    </source>
</evidence>
<keyword evidence="5" id="KW-0067">ATP-binding</keyword>
<name>A0A932HYF2_UNCTE</name>
<dbReference type="InterPro" id="IPR044139">
    <property type="entry name" value="CysN_NoDQ_III"/>
</dbReference>
<dbReference type="InterPro" id="IPR000795">
    <property type="entry name" value="T_Tr_GTP-bd_dom"/>
</dbReference>
<dbReference type="SUPFAM" id="SSF50447">
    <property type="entry name" value="Translation proteins"/>
    <property type="match status" value="1"/>
</dbReference>
<dbReference type="NCBIfam" id="TIGR02034">
    <property type="entry name" value="CysN"/>
    <property type="match status" value="1"/>
</dbReference>
<evidence type="ECO:0000256" key="5">
    <source>
        <dbReference type="ARBA" id="ARBA00022840"/>
    </source>
</evidence>
<dbReference type="EMBL" id="JACPUR010000001">
    <property type="protein sequence ID" value="MBI3126141.1"/>
    <property type="molecule type" value="Genomic_DNA"/>
</dbReference>
<dbReference type="EC" id="2.7.7.4" evidence="1"/>
<dbReference type="PRINTS" id="PR00315">
    <property type="entry name" value="ELONGATNFCT"/>
</dbReference>
<keyword evidence="2" id="KW-0808">Transferase</keyword>
<evidence type="ECO:0000256" key="6">
    <source>
        <dbReference type="ARBA" id="ARBA00023134"/>
    </source>
</evidence>
<dbReference type="InterPro" id="IPR054696">
    <property type="entry name" value="GTP-eEF1A_C"/>
</dbReference>
<dbReference type="InterPro" id="IPR009000">
    <property type="entry name" value="Transl_B-barrel_sf"/>
</dbReference>
<dbReference type="Gene3D" id="3.40.50.300">
    <property type="entry name" value="P-loop containing nucleotide triphosphate hydrolases"/>
    <property type="match status" value="1"/>
</dbReference>
<dbReference type="PANTHER" id="PTHR23115">
    <property type="entry name" value="TRANSLATION FACTOR"/>
    <property type="match status" value="1"/>
</dbReference>
<dbReference type="CDD" id="cd04166">
    <property type="entry name" value="CysN_ATPS"/>
    <property type="match status" value="1"/>
</dbReference>
<dbReference type="Gene3D" id="2.40.30.10">
    <property type="entry name" value="Translation factors"/>
    <property type="match status" value="2"/>
</dbReference>
<dbReference type="GO" id="GO:0005524">
    <property type="term" value="F:ATP binding"/>
    <property type="evidence" value="ECO:0007669"/>
    <property type="project" value="UniProtKB-KW"/>
</dbReference>
<dbReference type="GO" id="GO:0003924">
    <property type="term" value="F:GTPase activity"/>
    <property type="evidence" value="ECO:0007669"/>
    <property type="project" value="InterPro"/>
</dbReference>
<evidence type="ECO:0000313" key="8">
    <source>
        <dbReference type="EMBL" id="MBI3126141.1"/>
    </source>
</evidence>
<dbReference type="SUPFAM" id="SSF52540">
    <property type="entry name" value="P-loop containing nucleoside triphosphate hydrolases"/>
    <property type="match status" value="1"/>
</dbReference>
<dbReference type="GO" id="GO:0004781">
    <property type="term" value="F:sulfate adenylyltransferase (ATP) activity"/>
    <property type="evidence" value="ECO:0007669"/>
    <property type="project" value="UniProtKB-EC"/>
</dbReference>
<dbReference type="AlphaFoldDB" id="A0A932HYF2"/>
<dbReference type="GO" id="GO:0005525">
    <property type="term" value="F:GTP binding"/>
    <property type="evidence" value="ECO:0007669"/>
    <property type="project" value="UniProtKB-KW"/>
</dbReference>
<keyword evidence="3" id="KW-0548">Nucleotidyltransferase</keyword>
<accession>A0A932HYF2</accession>
<evidence type="ECO:0000256" key="2">
    <source>
        <dbReference type="ARBA" id="ARBA00022679"/>
    </source>
</evidence>
<keyword evidence="4" id="KW-0547">Nucleotide-binding</keyword>
<dbReference type="GO" id="GO:0006790">
    <property type="term" value="P:sulfur compound metabolic process"/>
    <property type="evidence" value="ECO:0007669"/>
    <property type="project" value="InterPro"/>
</dbReference>
<reference evidence="8" key="1">
    <citation type="submission" date="2020-07" db="EMBL/GenBank/DDBJ databases">
        <title>Huge and variable diversity of episymbiotic CPR bacteria and DPANN archaea in groundwater ecosystems.</title>
        <authorList>
            <person name="He C.Y."/>
            <person name="Keren R."/>
            <person name="Whittaker M."/>
            <person name="Farag I.F."/>
            <person name="Doudna J."/>
            <person name="Cate J.H.D."/>
            <person name="Banfield J.F."/>
        </authorList>
    </citation>
    <scope>NUCLEOTIDE SEQUENCE</scope>
    <source>
        <strain evidence="8">NC_groundwater_763_Ag_S-0.2um_68_21</strain>
    </source>
</reference>
<comment type="caution">
    <text evidence="8">The sequence shown here is derived from an EMBL/GenBank/DDBJ whole genome shotgun (WGS) entry which is preliminary data.</text>
</comment>
<organism evidence="8 9">
    <name type="scientific">Tectimicrobiota bacterium</name>
    <dbReference type="NCBI Taxonomy" id="2528274"/>
    <lineage>
        <taxon>Bacteria</taxon>
        <taxon>Pseudomonadati</taxon>
        <taxon>Nitrospinota/Tectimicrobiota group</taxon>
        <taxon>Candidatus Tectimicrobiota</taxon>
    </lineage>
</organism>
<keyword evidence="6" id="KW-0342">GTP-binding</keyword>
<sequence>MSAQPAPAALLNGTKEVLRVVAAGSVDDGKSTLIGRLLYDSGSLLKDQIDAVARASEKRGEEELDLSLLTDGLIDEREQGITIDVAYRYFATPKRKFIFADVPGHEQYTRNMATGASTADLGIVVVDALKGMTRQSRRHLYLLNILGVERVIVAVNKMDLAGYSREVFSAIQDDLAAFADRIGLENVLVIPVSARRGDNVVHPGTNMPWHAGPPLLELLESVPAAAEGEPGPLRFPVQGVLRPRRDGGVPYRLYAGQLKSGAVRPGDEVVVHPGGLRSRVREVRVFEGELPEAAAPRSVMIALEDELDVARGSLIAAAEEPPRLSDELNALLFWMAERPFDPDRTWLLKIGARVERARVAAIHARLDVDRQAEEPGGAVGLNDIARVTLRVQNPIAHDPYAENPATGAFILIDPDTNDTVAGGTICP</sequence>
<dbReference type="SUPFAM" id="SSF50465">
    <property type="entry name" value="EF-Tu/eEF-1alpha/eIF2-gamma C-terminal domain"/>
    <property type="match status" value="1"/>
</dbReference>
<dbReference type="InterPro" id="IPR050100">
    <property type="entry name" value="TRAFAC_GTPase_members"/>
</dbReference>
<dbReference type="InterPro" id="IPR041757">
    <property type="entry name" value="CysN_GTP-bd"/>
</dbReference>
<evidence type="ECO:0000256" key="1">
    <source>
        <dbReference type="ARBA" id="ARBA00012391"/>
    </source>
</evidence>
<proteinExistence type="predicted"/>
<dbReference type="Pfam" id="PF00009">
    <property type="entry name" value="GTP_EFTU"/>
    <property type="match status" value="1"/>
</dbReference>
<dbReference type="Proteomes" id="UP000782312">
    <property type="component" value="Unassembled WGS sequence"/>
</dbReference>
<dbReference type="CDD" id="cd04095">
    <property type="entry name" value="CysN_NoDQ_III"/>
    <property type="match status" value="1"/>
</dbReference>
<evidence type="ECO:0000259" key="7">
    <source>
        <dbReference type="PROSITE" id="PS51722"/>
    </source>
</evidence>
<gene>
    <name evidence="8" type="ORF">HYZ11_00880</name>
</gene>
<dbReference type="FunFam" id="3.40.50.300:FF:000119">
    <property type="entry name" value="Sulfate adenylyltransferase subunit 1"/>
    <property type="match status" value="1"/>
</dbReference>
<dbReference type="PROSITE" id="PS00301">
    <property type="entry name" value="G_TR_1"/>
    <property type="match status" value="1"/>
</dbReference>